<accession>A0ABW9BP02</accession>
<dbReference type="Proteomes" id="UP001629274">
    <property type="component" value="Unassembled WGS sequence"/>
</dbReference>
<dbReference type="EMBL" id="JAQQDR010000008">
    <property type="protein sequence ID" value="MFM0240891.1"/>
    <property type="molecule type" value="Genomic_DNA"/>
</dbReference>
<organism evidence="1 2">
    <name type="scientific">Paraburkholderia phytofirmans</name>
    <dbReference type="NCBI Taxonomy" id="261302"/>
    <lineage>
        <taxon>Bacteria</taxon>
        <taxon>Pseudomonadati</taxon>
        <taxon>Pseudomonadota</taxon>
        <taxon>Betaproteobacteria</taxon>
        <taxon>Burkholderiales</taxon>
        <taxon>Burkholderiaceae</taxon>
        <taxon>Paraburkholderia</taxon>
    </lineage>
</organism>
<dbReference type="PANTHER" id="PTHR40267">
    <property type="entry name" value="BLR3294 PROTEIN"/>
    <property type="match status" value="1"/>
</dbReference>
<proteinExistence type="predicted"/>
<gene>
    <name evidence="1" type="ORF">PQR03_22430</name>
</gene>
<comment type="caution">
    <text evidence="1">The sequence shown here is derived from an EMBL/GenBank/DDBJ whole genome shotgun (WGS) entry which is preliminary data.</text>
</comment>
<evidence type="ECO:0000313" key="2">
    <source>
        <dbReference type="Proteomes" id="UP001629274"/>
    </source>
</evidence>
<protein>
    <submittedName>
        <fullName evidence="1">Asp/Glu/hydantoin racemase</fullName>
    </submittedName>
</protein>
<dbReference type="PIRSF" id="PIRSF015736">
    <property type="entry name" value="MI"/>
    <property type="match status" value="1"/>
</dbReference>
<dbReference type="InterPro" id="IPR053714">
    <property type="entry name" value="Iso_Racemase_Enz_sf"/>
</dbReference>
<evidence type="ECO:0000313" key="1">
    <source>
        <dbReference type="EMBL" id="MFM0240891.1"/>
    </source>
</evidence>
<reference evidence="1 2" key="1">
    <citation type="journal article" date="2024" name="Chem. Sci.">
        <title>Discovery of megapolipeptins by genome mining of a Burkholderiales bacteria collection.</title>
        <authorList>
            <person name="Paulo B.S."/>
            <person name="Recchia M.J.J."/>
            <person name="Lee S."/>
            <person name="Fergusson C.H."/>
            <person name="Romanowski S.B."/>
            <person name="Hernandez A."/>
            <person name="Krull N."/>
            <person name="Liu D.Y."/>
            <person name="Cavanagh H."/>
            <person name="Bos A."/>
            <person name="Gray C.A."/>
            <person name="Murphy B.T."/>
            <person name="Linington R.G."/>
            <person name="Eustaquio A.S."/>
        </authorList>
    </citation>
    <scope>NUCLEOTIDE SEQUENCE [LARGE SCALE GENOMIC DNA]</scope>
    <source>
        <strain evidence="1 2">RL17-351-BIE-A</strain>
    </source>
</reference>
<sequence>MQSKRIRLGILTPSSNTALEPMTAAMLSELPHVSAHFARFTVTEIALSEQALGQFEVSRILTAARQLADARVDVIGWSGTSAGWLGFERDQALCRQITQATGIPATTSVLALNEIFEKTCVRRLGLVSPYTDDVQQRIVRNYEKLGIECVAERHLGLRDNFSFAEVPDTQLAIMMREAAFARPDAVTTFCTNLHAAHLVRAFEMATDIPAYDTVATVVWKALRMVGVDMRPLARWGRLFAFECDVMRAT</sequence>
<keyword evidence="2" id="KW-1185">Reference proteome</keyword>
<dbReference type="Gene3D" id="3.40.50.12500">
    <property type="match status" value="1"/>
</dbReference>
<name>A0ABW9BP02_9BURK</name>
<dbReference type="Pfam" id="PF17645">
    <property type="entry name" value="Amdase"/>
    <property type="match status" value="1"/>
</dbReference>
<dbReference type="InterPro" id="IPR026286">
    <property type="entry name" value="MaiA/AMDase"/>
</dbReference>
<dbReference type="PANTHER" id="PTHR40267:SF1">
    <property type="entry name" value="BLR3294 PROTEIN"/>
    <property type="match status" value="1"/>
</dbReference>
<dbReference type="RefSeq" id="WP_012428918.1">
    <property type="nucleotide sequence ID" value="NZ_JAQQCK010000004.1"/>
</dbReference>